<dbReference type="InterPro" id="IPR007724">
    <property type="entry name" value="Poly_GlycHdrlase"/>
</dbReference>
<proteinExistence type="inferred from homology"/>
<feature type="active site" evidence="4">
    <location>
        <position position="302"/>
    </location>
</feature>
<feature type="active site" evidence="4">
    <location>
        <position position="321"/>
    </location>
</feature>
<name>A0A5E4N1P0_9HEMI</name>
<dbReference type="OrthoDB" id="1937899at2759"/>
<evidence type="ECO:0000256" key="3">
    <source>
        <dbReference type="ARBA" id="ARBA00022801"/>
    </source>
</evidence>
<dbReference type="GO" id="GO:0005975">
    <property type="term" value="P:carbohydrate metabolic process"/>
    <property type="evidence" value="ECO:0007669"/>
    <property type="project" value="InterPro"/>
</dbReference>
<evidence type="ECO:0000259" key="7">
    <source>
        <dbReference type="Pfam" id="PF20811"/>
    </source>
</evidence>
<evidence type="ECO:0000256" key="2">
    <source>
        <dbReference type="ARBA" id="ARBA00012255"/>
    </source>
</evidence>
<gene>
    <name evidence="8" type="ORF">CINCED_3A006843</name>
</gene>
<evidence type="ECO:0000313" key="8">
    <source>
        <dbReference type="EMBL" id="VVC35589.1"/>
    </source>
</evidence>
<evidence type="ECO:0000256" key="1">
    <source>
        <dbReference type="ARBA" id="ARBA00009545"/>
    </source>
</evidence>
<evidence type="ECO:0000256" key="4">
    <source>
        <dbReference type="PIRSR" id="PIRSR607724-1"/>
    </source>
</evidence>
<dbReference type="PANTHER" id="PTHR12837">
    <property type="entry name" value="POLY ADP-RIBOSE GLYCOHYDROLASE"/>
    <property type="match status" value="1"/>
</dbReference>
<dbReference type="GO" id="GO:0005737">
    <property type="term" value="C:cytoplasm"/>
    <property type="evidence" value="ECO:0007669"/>
    <property type="project" value="TreeGrafter"/>
</dbReference>
<dbReference type="AlphaFoldDB" id="A0A5E4N1P0"/>
<dbReference type="Pfam" id="PF20811">
    <property type="entry name" value="PARG_cat_N"/>
    <property type="match status" value="1"/>
</dbReference>
<feature type="binding site" evidence="5">
    <location>
        <position position="319"/>
    </location>
    <ligand>
        <name>substrate</name>
    </ligand>
</feature>
<dbReference type="Proteomes" id="UP000325440">
    <property type="component" value="Unassembled WGS sequence"/>
</dbReference>
<dbReference type="GO" id="GO:0009225">
    <property type="term" value="P:nucleotide-sugar metabolic process"/>
    <property type="evidence" value="ECO:0007669"/>
    <property type="project" value="TreeGrafter"/>
</dbReference>
<dbReference type="Pfam" id="PF05028">
    <property type="entry name" value="PARG_cat_C"/>
    <property type="match status" value="1"/>
</dbReference>
<accession>A0A5E4N1P0</accession>
<dbReference type="InterPro" id="IPR046372">
    <property type="entry name" value="PARG_cat_C"/>
</dbReference>
<comment type="similarity">
    <text evidence="1">Belongs to the poly(ADP-ribose) glycohydrolase family.</text>
</comment>
<evidence type="ECO:0000313" key="9">
    <source>
        <dbReference type="Proteomes" id="UP000325440"/>
    </source>
</evidence>
<dbReference type="GO" id="GO:1990966">
    <property type="term" value="P:ATP generation from poly-ADP-D-ribose"/>
    <property type="evidence" value="ECO:0007669"/>
    <property type="project" value="TreeGrafter"/>
</dbReference>
<keyword evidence="3 8" id="KW-0378">Hydrolase</keyword>
<feature type="binding site" evidence="5">
    <location>
        <position position="360"/>
    </location>
    <ligand>
        <name>substrate</name>
    </ligand>
</feature>
<dbReference type="EMBL" id="CABPRJ010001427">
    <property type="protein sequence ID" value="VVC35589.1"/>
    <property type="molecule type" value="Genomic_DNA"/>
</dbReference>
<protein>
    <recommendedName>
        <fullName evidence="2">poly(ADP-ribose) glycohydrolase</fullName>
        <ecNumber evidence="2">3.2.1.143</ecNumber>
    </recommendedName>
</protein>
<dbReference type="GO" id="GO:0006282">
    <property type="term" value="P:regulation of DNA repair"/>
    <property type="evidence" value="ECO:0007669"/>
    <property type="project" value="InterPro"/>
</dbReference>
<reference evidence="8 9" key="1">
    <citation type="submission" date="2019-08" db="EMBL/GenBank/DDBJ databases">
        <authorList>
            <person name="Alioto T."/>
            <person name="Alioto T."/>
            <person name="Gomez Garrido J."/>
        </authorList>
    </citation>
    <scope>NUCLEOTIDE SEQUENCE [LARGE SCALE GENOMIC DNA]</scope>
</reference>
<dbReference type="EC" id="3.2.1.143" evidence="2"/>
<dbReference type="InterPro" id="IPR048362">
    <property type="entry name" value="PARG_helical"/>
</dbReference>
<evidence type="ECO:0000256" key="5">
    <source>
        <dbReference type="PIRSR" id="PIRSR607724-2"/>
    </source>
</evidence>
<feature type="domain" description="PARG helical" evidence="7">
    <location>
        <begin position="136"/>
        <end position="262"/>
    </location>
</feature>
<dbReference type="PANTHER" id="PTHR12837:SF15">
    <property type="entry name" value="POLY(ADP-RIBOSE) GLYCOHYDROLASE"/>
    <property type="match status" value="1"/>
</dbReference>
<dbReference type="GO" id="GO:0005634">
    <property type="term" value="C:nucleus"/>
    <property type="evidence" value="ECO:0007669"/>
    <property type="project" value="TreeGrafter"/>
</dbReference>
<feature type="domain" description="PARG catalytic Macro" evidence="6">
    <location>
        <begin position="271"/>
        <end position="473"/>
    </location>
</feature>
<dbReference type="GO" id="GO:0004649">
    <property type="term" value="F:poly(ADP-ribose) glycohydrolase activity"/>
    <property type="evidence" value="ECO:0007669"/>
    <property type="project" value="UniProtKB-EC"/>
</dbReference>
<evidence type="ECO:0000259" key="6">
    <source>
        <dbReference type="Pfam" id="PF05028"/>
    </source>
</evidence>
<keyword evidence="9" id="KW-1185">Reference proteome</keyword>
<feature type="active site" evidence="4">
    <location>
        <position position="320"/>
    </location>
</feature>
<sequence length="750" mass="86150">MESDESQDCFTNWKGIDKSMLPRSFNKTLFPLLKHSPQHTLMFRTPINTNIVPEPYPKEYHDCWDHNHVKMPCSKHNSLIDKDNNCRKRRWDIINNALTRPITSSEELEKAILLYNLKYKERWRFHLLHSFFNECLSEEETDSFFNNLLPKIIELALKLPKLITSPIPLLKQNSSHSISFTQMQIACLLANAFLCTFPHRNVSTLHSEYSSYPQINFHELFQLRVLSSSHNCLFEKLKCIICYFKKVTTDDSDLSGIVTYSRRYLPDNMLPFWLKSNKQLTNLYITSAGTIEDDGDGMFQIDFANKFIGGGVLGHGCVQEEIRFLICPELLVSQLFSQQMLATEAIVITGVQRFSNYSGYADSFEWDGVHVDITPVDNNNRRHCTVVAIDAIYYRDPKVQFTPKSLKRELNKGYAGFSWGQNTDCSNVAIATGNWGCGAFQGDCHLKSLLQFLSAAQANRDVAYFTFGDTTLKESIHDMHTFLKNQNLTVGEICKILIKYNMYFLTHPNVGLYEYIYNAVINNDAQKCHSEEKSTQVDTNNYNQPITLEEVTTNSSPSIIEATPEKVDDNLKPNNIDMMNSCIRSILPETVLDCSNQNIIKSTPEKLEKNSQSGSINIINNSKQPIPLKAVVTSSSLNIIESTPEKHEDDSKLSTINCIIESKDNMDKQEFQDVKFLSVNQFRLRNDEERTKCIKQQKNSWLQLKDSQKDFQSVEKSSVIGPLSTLKRDREDINVKKRVKRKISDYFKKN</sequence>
<feature type="binding site" evidence="5">
    <location>
        <position position="305"/>
    </location>
    <ligand>
        <name>substrate</name>
    </ligand>
</feature>
<organism evidence="8 9">
    <name type="scientific">Cinara cedri</name>
    <dbReference type="NCBI Taxonomy" id="506608"/>
    <lineage>
        <taxon>Eukaryota</taxon>
        <taxon>Metazoa</taxon>
        <taxon>Ecdysozoa</taxon>
        <taxon>Arthropoda</taxon>
        <taxon>Hexapoda</taxon>
        <taxon>Insecta</taxon>
        <taxon>Pterygota</taxon>
        <taxon>Neoptera</taxon>
        <taxon>Paraneoptera</taxon>
        <taxon>Hemiptera</taxon>
        <taxon>Sternorrhyncha</taxon>
        <taxon>Aphidomorpha</taxon>
        <taxon>Aphidoidea</taxon>
        <taxon>Aphididae</taxon>
        <taxon>Lachninae</taxon>
        <taxon>Cinara</taxon>
    </lineage>
</organism>